<name>A0A914PY34_9BILA</name>
<dbReference type="Proteomes" id="UP000887578">
    <property type="component" value="Unplaced"/>
</dbReference>
<feature type="compositionally biased region" description="Basic and acidic residues" evidence="1">
    <location>
        <begin position="128"/>
        <end position="244"/>
    </location>
</feature>
<evidence type="ECO:0000256" key="1">
    <source>
        <dbReference type="SAM" id="MobiDB-lite"/>
    </source>
</evidence>
<proteinExistence type="predicted"/>
<accession>A0A914PY34</accession>
<keyword evidence="2" id="KW-1185">Reference proteome</keyword>
<protein>
    <submittedName>
        <fullName evidence="3">Uncharacterized protein</fullName>
    </submittedName>
</protein>
<evidence type="ECO:0000313" key="2">
    <source>
        <dbReference type="Proteomes" id="UP000887578"/>
    </source>
</evidence>
<sequence>MSQFFVVLPSNSELENTPSKFKVRLGKAIEFGSNWNVALYSIQYPRSWAILNDDDFVLVKTKDKWIKYDIFPASPSTPKELETILNKQLVVTSRKRRSDDGDDLNKKQAKRDLSPEKEVEEGLIPETDESKDKISEKESDKDKSLTAESENDKQPEKDEKEAEKIDQKKTEEPKIPEKGSDKTKIPEKGKNKIPEKDEKEPEAEKIKEPKNKIPEKESDKIPEKESDKTLIPEKEPEKEQESQKVRVQPAVTPVTDSQVSEPVVVVISDPQPTPEPPKPIYPGAAEVIKPGLPKFAEGAVIPAQLQKEFDALPSYQEAKARGEVPVGSGLPRRVELPNYDEITNQLAKAGDTLAGVKFEHRPLEYVKPVLPPSSGSDKQLVYFRFDEERQKFQVAYGDDTVEAVAVSPRLSYVLGYRANMLRHGEISIYPVELKNGGIHSFCVYSNICENVIFGNSLSSLLQIVPVQGAPGEICEKVFNPLLFTKVQMRHITDITIELRDLTGKLIPFFWGNVTLVLLFQKVLFTA</sequence>
<feature type="compositionally biased region" description="Acidic residues" evidence="1">
    <location>
        <begin position="118"/>
        <end position="127"/>
    </location>
</feature>
<evidence type="ECO:0000313" key="3">
    <source>
        <dbReference type="WBParaSite" id="PDA_v2.g21332.t1"/>
    </source>
</evidence>
<feature type="compositionally biased region" description="Basic and acidic residues" evidence="1">
    <location>
        <begin position="97"/>
        <end position="117"/>
    </location>
</feature>
<feature type="region of interest" description="Disordered" evidence="1">
    <location>
        <begin position="92"/>
        <end position="258"/>
    </location>
</feature>
<dbReference type="AlphaFoldDB" id="A0A914PY34"/>
<reference evidence="3" key="1">
    <citation type="submission" date="2022-11" db="UniProtKB">
        <authorList>
            <consortium name="WormBaseParasite"/>
        </authorList>
    </citation>
    <scope>IDENTIFICATION</scope>
</reference>
<dbReference type="WBParaSite" id="PDA_v2.g21332.t1">
    <property type="protein sequence ID" value="PDA_v2.g21332.t1"/>
    <property type="gene ID" value="PDA_v2.g21332"/>
</dbReference>
<organism evidence="2 3">
    <name type="scientific">Panagrolaimus davidi</name>
    <dbReference type="NCBI Taxonomy" id="227884"/>
    <lineage>
        <taxon>Eukaryota</taxon>
        <taxon>Metazoa</taxon>
        <taxon>Ecdysozoa</taxon>
        <taxon>Nematoda</taxon>
        <taxon>Chromadorea</taxon>
        <taxon>Rhabditida</taxon>
        <taxon>Tylenchina</taxon>
        <taxon>Panagrolaimomorpha</taxon>
        <taxon>Panagrolaimoidea</taxon>
        <taxon>Panagrolaimidae</taxon>
        <taxon>Panagrolaimus</taxon>
    </lineage>
</organism>